<comment type="similarity">
    <text evidence="2 5">Belongs to the citrate synthase family.</text>
</comment>
<dbReference type="InterPro" id="IPR016142">
    <property type="entry name" value="Citrate_synth-like_lrg_a-sub"/>
</dbReference>
<dbReference type="UniPathway" id="UPA00223"/>
<dbReference type="InterPro" id="IPR016143">
    <property type="entry name" value="Citrate_synth-like_sm_a-sub"/>
</dbReference>
<keyword evidence="4 5" id="KW-0808">Transferase</keyword>
<dbReference type="Pfam" id="PF00550">
    <property type="entry name" value="PP-binding"/>
    <property type="match status" value="1"/>
</dbReference>
<dbReference type="PANTHER" id="PTHR11739">
    <property type="entry name" value="CITRATE SYNTHASE"/>
    <property type="match status" value="1"/>
</dbReference>
<evidence type="ECO:0000256" key="1">
    <source>
        <dbReference type="ARBA" id="ARBA00005163"/>
    </source>
</evidence>
<dbReference type="KEGG" id="hau:Haur_2031"/>
<dbReference type="SUPFAM" id="SSF47336">
    <property type="entry name" value="ACP-like"/>
    <property type="match status" value="1"/>
</dbReference>
<dbReference type="InterPro" id="IPR009081">
    <property type="entry name" value="PP-bd_ACP"/>
</dbReference>
<protein>
    <recommendedName>
        <fullName evidence="3">citrate synthase (unknown stereospecificity)</fullName>
        <ecNumber evidence="3">2.3.3.16</ecNumber>
    </recommendedName>
</protein>
<evidence type="ECO:0000259" key="6">
    <source>
        <dbReference type="PROSITE" id="PS50075"/>
    </source>
</evidence>
<gene>
    <name evidence="7" type="ordered locus">Haur_2031</name>
</gene>
<organism evidence="7 8">
    <name type="scientific">Herpetosiphon aurantiacus (strain ATCC 23779 / DSM 785 / 114-95)</name>
    <dbReference type="NCBI Taxonomy" id="316274"/>
    <lineage>
        <taxon>Bacteria</taxon>
        <taxon>Bacillati</taxon>
        <taxon>Chloroflexota</taxon>
        <taxon>Chloroflexia</taxon>
        <taxon>Herpetosiphonales</taxon>
        <taxon>Herpetosiphonaceae</taxon>
        <taxon>Herpetosiphon</taxon>
    </lineage>
</organism>
<feature type="domain" description="Carrier" evidence="6">
    <location>
        <begin position="6"/>
        <end position="84"/>
    </location>
</feature>
<dbReference type="Proteomes" id="UP000000787">
    <property type="component" value="Chromosome"/>
</dbReference>
<dbReference type="SUPFAM" id="SSF48256">
    <property type="entry name" value="Citrate synthase"/>
    <property type="match status" value="1"/>
</dbReference>
<dbReference type="PRINTS" id="PR00143">
    <property type="entry name" value="CITRTSNTHASE"/>
</dbReference>
<evidence type="ECO:0000256" key="5">
    <source>
        <dbReference type="RuleBase" id="RU003406"/>
    </source>
</evidence>
<name>A9AVI3_HERA2</name>
<dbReference type="STRING" id="316274.Haur_2031"/>
<keyword evidence="7" id="KW-0012">Acyltransferase</keyword>
<dbReference type="EMBL" id="CP000875">
    <property type="protein sequence ID" value="ABX04674.1"/>
    <property type="molecule type" value="Genomic_DNA"/>
</dbReference>
<dbReference type="Pfam" id="PF00285">
    <property type="entry name" value="Citrate_synt"/>
    <property type="match status" value="1"/>
</dbReference>
<dbReference type="PROSITE" id="PS50075">
    <property type="entry name" value="CARRIER"/>
    <property type="match status" value="1"/>
</dbReference>
<dbReference type="Gene3D" id="1.10.230.10">
    <property type="entry name" value="Cytochrome P450-Terp, domain 2"/>
    <property type="match status" value="1"/>
</dbReference>
<dbReference type="InterPro" id="IPR036969">
    <property type="entry name" value="Citrate_synthase_sf"/>
</dbReference>
<evidence type="ECO:0000256" key="2">
    <source>
        <dbReference type="ARBA" id="ARBA00010566"/>
    </source>
</evidence>
<dbReference type="eggNOG" id="COG0236">
    <property type="taxonomic scope" value="Bacteria"/>
</dbReference>
<dbReference type="AlphaFoldDB" id="A9AVI3"/>
<comment type="pathway">
    <text evidence="1">Carbohydrate metabolism; tricarboxylic acid cycle.</text>
</comment>
<dbReference type="eggNOG" id="COG0372">
    <property type="taxonomic scope" value="Bacteria"/>
</dbReference>
<dbReference type="EC" id="2.3.3.16" evidence="3"/>
<sequence>MVNPQKITNNQISDITNLIAQVLQIPEYMVTDQLSYRSIMQWDSLAHINLMLALETTYGVTIEPDTIVTLSSVAQIKAYMQGTLQPTSTHTAGIETQTDGGVVYRGLAGVTFDQSQITLIDGKQGRLQYRGYSIHDLVEQTTFEETAFLLLNGQLPTTTELDQFKHQLVAAREIPATILELIQLLKDGHPTEVLRTCLSALATFDAERLDGSVTATKARSIRLIAQMPCLIAAHHAIRQGKTPIQPNPTLDHAANFLYMLQGTIPSQQAQQIVNQILILHADHSANASTFAARVVAGTRSDWYAALTAAIAAFAGPLHGGAIEQVIAMIQAIGTPERAADYVANLQANNQPVMGFGHRVYQTEDPRARHLRKAAQALSAQSDNNYYAILEAVVQAMRPYMAKGIDVNVDFYASVIYHLLGIPYDLFVPAFIVGRTVGWLAQIQEQYANNILIRPLLAYVGPIDQPYPALSQRQ</sequence>
<keyword evidence="8" id="KW-1185">Reference proteome</keyword>
<evidence type="ECO:0000313" key="7">
    <source>
        <dbReference type="EMBL" id="ABX04674.1"/>
    </source>
</evidence>
<dbReference type="GO" id="GO:0006099">
    <property type="term" value="P:tricarboxylic acid cycle"/>
    <property type="evidence" value="ECO:0007669"/>
    <property type="project" value="UniProtKB-UniPathway"/>
</dbReference>
<proteinExistence type="inferred from homology"/>
<dbReference type="InterPro" id="IPR002020">
    <property type="entry name" value="Citrate_synthase"/>
</dbReference>
<evidence type="ECO:0000313" key="8">
    <source>
        <dbReference type="Proteomes" id="UP000000787"/>
    </source>
</evidence>
<evidence type="ECO:0000256" key="3">
    <source>
        <dbReference type="ARBA" id="ARBA00012972"/>
    </source>
</evidence>
<reference evidence="7 8" key="1">
    <citation type="journal article" date="2011" name="Stand. Genomic Sci.">
        <title>Complete genome sequence of the filamentous gliding predatory bacterium Herpetosiphon aurantiacus type strain (114-95(T)).</title>
        <authorList>
            <person name="Kiss H."/>
            <person name="Nett M."/>
            <person name="Domin N."/>
            <person name="Martin K."/>
            <person name="Maresca J.A."/>
            <person name="Copeland A."/>
            <person name="Lapidus A."/>
            <person name="Lucas S."/>
            <person name="Berry K.W."/>
            <person name="Glavina Del Rio T."/>
            <person name="Dalin E."/>
            <person name="Tice H."/>
            <person name="Pitluck S."/>
            <person name="Richardson P."/>
            <person name="Bruce D."/>
            <person name="Goodwin L."/>
            <person name="Han C."/>
            <person name="Detter J.C."/>
            <person name="Schmutz J."/>
            <person name="Brettin T."/>
            <person name="Land M."/>
            <person name="Hauser L."/>
            <person name="Kyrpides N.C."/>
            <person name="Ivanova N."/>
            <person name="Goker M."/>
            <person name="Woyke T."/>
            <person name="Klenk H.P."/>
            <person name="Bryant D.A."/>
        </authorList>
    </citation>
    <scope>NUCLEOTIDE SEQUENCE [LARGE SCALE GENOMIC DNA]</scope>
    <source>
        <strain evidence="8">ATCC 23779 / DSM 785 / 114-95</strain>
    </source>
</reference>
<dbReference type="Gene3D" id="1.10.580.10">
    <property type="entry name" value="Citrate Synthase, domain 1"/>
    <property type="match status" value="1"/>
</dbReference>
<dbReference type="InterPro" id="IPR019810">
    <property type="entry name" value="Citrate_synthase_AS"/>
</dbReference>
<dbReference type="Gene3D" id="1.10.1200.10">
    <property type="entry name" value="ACP-like"/>
    <property type="match status" value="1"/>
</dbReference>
<dbReference type="PANTHER" id="PTHR11739:SF4">
    <property type="entry name" value="CITRATE SYNTHASE, PEROXISOMAL"/>
    <property type="match status" value="1"/>
</dbReference>
<dbReference type="GO" id="GO:0036440">
    <property type="term" value="F:citrate synthase activity"/>
    <property type="evidence" value="ECO:0007669"/>
    <property type="project" value="UniProtKB-EC"/>
</dbReference>
<dbReference type="PROSITE" id="PS00480">
    <property type="entry name" value="CITRATE_SYNTHASE"/>
    <property type="match status" value="1"/>
</dbReference>
<dbReference type="BioCyc" id="HAUR316274:GHYA-2060-MONOMER"/>
<dbReference type="InParanoid" id="A9AVI3"/>
<dbReference type="HOGENOM" id="CLU_025068_2_1_0"/>
<dbReference type="GO" id="GO:0005975">
    <property type="term" value="P:carbohydrate metabolic process"/>
    <property type="evidence" value="ECO:0007669"/>
    <property type="project" value="TreeGrafter"/>
</dbReference>
<dbReference type="InterPro" id="IPR036736">
    <property type="entry name" value="ACP-like_sf"/>
</dbReference>
<evidence type="ECO:0000256" key="4">
    <source>
        <dbReference type="ARBA" id="ARBA00022679"/>
    </source>
</evidence>
<accession>A9AVI3</accession>